<accession>A0ABS0DHI9</accession>
<gene>
    <name evidence="1" type="ORF">IU449_25860</name>
</gene>
<organism evidence="1 2">
    <name type="scientific">Nocardia higoensis</name>
    <dbReference type="NCBI Taxonomy" id="228599"/>
    <lineage>
        <taxon>Bacteria</taxon>
        <taxon>Bacillati</taxon>
        <taxon>Actinomycetota</taxon>
        <taxon>Actinomycetes</taxon>
        <taxon>Mycobacteriales</taxon>
        <taxon>Nocardiaceae</taxon>
        <taxon>Nocardia</taxon>
    </lineage>
</organism>
<dbReference type="RefSeq" id="WP_195004772.1">
    <property type="nucleotide sequence ID" value="NZ_JADLQN010000008.1"/>
</dbReference>
<sequence>MNRMAAQDATMFWLSRRSRNDLFLLYAFADLGHPTAELRAAILTRGATVPDLCVRLHEVPGELAYPSWVTCDILGDQFVEHTGVTDWAGVRSAMGELLGTGVDATRRPWRLHVFRGIADAPMRRSPEEMTTVAVLQMSHALVDGRRATAVARELFGGEDEFGSSTSVPGHADPAGALSAHPWPDRLAAAVGALLLPVGVARTIYHGFRSHRAREQLAALTEAGRVPPPGPGFAPTAVNDPSAPPVSAHAVDMLVFDSDDLRVPGCTVTVVVLTAMSIALPTYLGARGRPVTGLGAQVPMALPDGGKGAARNNYRNLSIDLCLDEPDLPARADKIATALRARSERARHPLLAAQDRVTAVTPALFLRRDAEGWPLDTVPDAIAGNTVVSSVNRGPADLDFGGPARFSAGFPAVGSVMRLTHGVHGLGETVTVSLHADPAVVPDLEVYAGYLRDALYQAVAALR</sequence>
<evidence type="ECO:0000313" key="1">
    <source>
        <dbReference type="EMBL" id="MBF6357927.1"/>
    </source>
</evidence>
<evidence type="ECO:0000313" key="2">
    <source>
        <dbReference type="Proteomes" id="UP000707731"/>
    </source>
</evidence>
<keyword evidence="2" id="KW-1185">Reference proteome</keyword>
<name>A0ABS0DHI9_9NOCA</name>
<evidence type="ECO:0008006" key="3">
    <source>
        <dbReference type="Google" id="ProtNLM"/>
    </source>
</evidence>
<dbReference type="EMBL" id="JADLQN010000008">
    <property type="protein sequence ID" value="MBF6357927.1"/>
    <property type="molecule type" value="Genomic_DNA"/>
</dbReference>
<proteinExistence type="predicted"/>
<protein>
    <recommendedName>
        <fullName evidence="3">Diacylglycerol O-acyltransferase</fullName>
    </recommendedName>
</protein>
<reference evidence="1 2" key="1">
    <citation type="submission" date="2020-10" db="EMBL/GenBank/DDBJ databases">
        <title>Identification of Nocardia species via Next-generation sequencing and recognition of intraspecies genetic diversity.</title>
        <authorList>
            <person name="Li P."/>
            <person name="Li P."/>
            <person name="Lu B."/>
        </authorList>
    </citation>
    <scope>NUCLEOTIDE SEQUENCE [LARGE SCALE GENOMIC DNA]</scope>
    <source>
        <strain evidence="1 2">BJ06-0143</strain>
    </source>
</reference>
<comment type="caution">
    <text evidence="1">The sequence shown here is derived from an EMBL/GenBank/DDBJ whole genome shotgun (WGS) entry which is preliminary data.</text>
</comment>
<dbReference type="Proteomes" id="UP000707731">
    <property type="component" value="Unassembled WGS sequence"/>
</dbReference>